<dbReference type="InterPro" id="IPR016169">
    <property type="entry name" value="FAD-bd_PCMH_sub2"/>
</dbReference>
<dbReference type="InterPro" id="IPR051312">
    <property type="entry name" value="Diverse_Substr_Oxidored"/>
</dbReference>
<evidence type="ECO:0000313" key="3">
    <source>
        <dbReference type="Proteomes" id="UP001500831"/>
    </source>
</evidence>
<comment type="caution">
    <text evidence="2">The sequence shown here is derived from an EMBL/GenBank/DDBJ whole genome shotgun (WGS) entry which is preliminary data.</text>
</comment>
<keyword evidence="3" id="KW-1185">Reference proteome</keyword>
<dbReference type="SUPFAM" id="SSF55447">
    <property type="entry name" value="CO dehydrogenase flavoprotein C-terminal domain-like"/>
    <property type="match status" value="1"/>
</dbReference>
<evidence type="ECO:0000259" key="1">
    <source>
        <dbReference type="PROSITE" id="PS51387"/>
    </source>
</evidence>
<dbReference type="PROSITE" id="PS51387">
    <property type="entry name" value="FAD_PCMH"/>
    <property type="match status" value="1"/>
</dbReference>
<dbReference type="PANTHER" id="PTHR42659:SF9">
    <property type="entry name" value="XANTHINE DEHYDROGENASE FAD-BINDING SUBUNIT XDHB-RELATED"/>
    <property type="match status" value="1"/>
</dbReference>
<accession>A0ABP6IHN2</accession>
<dbReference type="Pfam" id="PF00941">
    <property type="entry name" value="FAD_binding_5"/>
    <property type="match status" value="1"/>
</dbReference>
<name>A0ABP6IHN2_9ACTN</name>
<dbReference type="PANTHER" id="PTHR42659">
    <property type="entry name" value="XANTHINE DEHYDROGENASE SUBUNIT C-RELATED"/>
    <property type="match status" value="1"/>
</dbReference>
<dbReference type="SMART" id="SM01092">
    <property type="entry name" value="CO_deh_flav_C"/>
    <property type="match status" value="1"/>
</dbReference>
<dbReference type="SUPFAM" id="SSF56176">
    <property type="entry name" value="FAD-binding/transporter-associated domain-like"/>
    <property type="match status" value="1"/>
</dbReference>
<dbReference type="Gene3D" id="3.30.465.10">
    <property type="match status" value="1"/>
</dbReference>
<dbReference type="InterPro" id="IPR036318">
    <property type="entry name" value="FAD-bd_PCMH-like_sf"/>
</dbReference>
<evidence type="ECO:0000313" key="2">
    <source>
        <dbReference type="EMBL" id="GAA2874969.1"/>
    </source>
</evidence>
<organism evidence="2 3">
    <name type="scientific">Streptosporangium fragile</name>
    <dbReference type="NCBI Taxonomy" id="46186"/>
    <lineage>
        <taxon>Bacteria</taxon>
        <taxon>Bacillati</taxon>
        <taxon>Actinomycetota</taxon>
        <taxon>Actinomycetes</taxon>
        <taxon>Streptosporangiales</taxon>
        <taxon>Streptosporangiaceae</taxon>
        <taxon>Streptosporangium</taxon>
    </lineage>
</organism>
<gene>
    <name evidence="2" type="ORF">GCM10010517_35750</name>
</gene>
<reference evidence="3" key="1">
    <citation type="journal article" date="2019" name="Int. J. Syst. Evol. Microbiol.">
        <title>The Global Catalogue of Microorganisms (GCM) 10K type strain sequencing project: providing services to taxonomists for standard genome sequencing and annotation.</title>
        <authorList>
            <consortium name="The Broad Institute Genomics Platform"/>
            <consortium name="The Broad Institute Genome Sequencing Center for Infectious Disease"/>
            <person name="Wu L."/>
            <person name="Ma J."/>
        </authorList>
    </citation>
    <scope>NUCLEOTIDE SEQUENCE [LARGE SCALE GENOMIC DNA]</scope>
    <source>
        <strain evidence="3">JCM 6242</strain>
    </source>
</reference>
<dbReference type="InterPro" id="IPR016166">
    <property type="entry name" value="FAD-bd_PCMH"/>
</dbReference>
<protein>
    <submittedName>
        <fullName evidence="2">Xanthine dehydrogenase family protein subunit M</fullName>
    </submittedName>
</protein>
<dbReference type="Gene3D" id="3.30.390.50">
    <property type="entry name" value="CO dehydrogenase flavoprotein, C-terminal domain"/>
    <property type="match status" value="1"/>
</dbReference>
<dbReference type="Proteomes" id="UP001500831">
    <property type="component" value="Unassembled WGS sequence"/>
</dbReference>
<sequence length="316" mass="32702">MTTLSDLGEAARRGGEFRAGGTDLMAREAAGPHVNLPDLLDPLNPHGLPDLSGVTWRADGSVRIGALTTVAEVARDPRLAAAHPCLTLTAAGLATPQIRAVATVGGNLLQRNRCAYFRNPAFSCHQDGGDSCPARAGHTLRAAIVDTGPCVAPHPSSLAMALLGCEARAEVHGREPFPVGDLYGDGSDPSRDHLLGPGEILLGVALPPPVPGERAAYHRAIGRSEAEWPLVEAAARLVLDGGRITFARVVAGGVARVPLRLTEVEEALLAGEPPDRAAGLAAARCTPTAQNRYKVALLTGTVLEVLERAGGAGREG</sequence>
<dbReference type="Pfam" id="PF03450">
    <property type="entry name" value="CO_deh_flav_C"/>
    <property type="match status" value="1"/>
</dbReference>
<proteinExistence type="predicted"/>
<dbReference type="EMBL" id="BAAAVI010000023">
    <property type="protein sequence ID" value="GAA2874969.1"/>
    <property type="molecule type" value="Genomic_DNA"/>
</dbReference>
<dbReference type="InterPro" id="IPR005107">
    <property type="entry name" value="CO_DH_flav_C"/>
</dbReference>
<feature type="domain" description="FAD-binding PCMH-type" evidence="1">
    <location>
        <begin position="1"/>
        <end position="211"/>
    </location>
</feature>
<dbReference type="InterPro" id="IPR036683">
    <property type="entry name" value="CO_DH_flav_C_dom_sf"/>
</dbReference>
<dbReference type="RefSeq" id="WP_344972676.1">
    <property type="nucleotide sequence ID" value="NZ_BAAAVI010000023.1"/>
</dbReference>
<dbReference type="InterPro" id="IPR002346">
    <property type="entry name" value="Mopterin_DH_FAD-bd"/>
</dbReference>